<organism evidence="2 3">
    <name type="scientific">Hypnocyclicus thermotrophus</name>
    <dbReference type="NCBI Taxonomy" id="1627895"/>
    <lineage>
        <taxon>Bacteria</taxon>
        <taxon>Fusobacteriati</taxon>
        <taxon>Fusobacteriota</taxon>
        <taxon>Fusobacteriia</taxon>
        <taxon>Fusobacteriales</taxon>
        <taxon>Fusobacteriaceae</taxon>
        <taxon>Hypnocyclicus</taxon>
    </lineage>
</organism>
<dbReference type="InterPro" id="IPR004185">
    <property type="entry name" value="Glyco_hydro_13_lg-like_dom"/>
</dbReference>
<sequence>MKKIILLLLLFSGCFSVKKQNFDKFVPKNSKKGDGYIFENNLSHKIEYKNNNIYIIFKTKKNDIENVYLITDNQKLKLKYLSSDRLNDYYYINLEKSIEYYFEIIDGNLIRFYDKTGIKKENNNIEKFKLEKNIQENNLKILGDVIYKLEIDSFYNGDRRNDPKYNAKGNFYNEKFNVTDFEENIDNIREIDNIIYGGDLIGVNKKRNYFKGLNIDTVELSSPFISFSADKSDVIDYRYISPNYFDINDFKNIDFEKNIYTNSDKDFIKLINDFYENNINIIIDVNLNYVSEYFFAFLDVVENGKDSKYFDWFYIYEIKKGFKKIDKDLTGEIKKERIISNIKNMKFKNTLGKPILNVQNEEVKKYLLTALKKWENSKLLGIRISGDKEIIAYLKENLNYKIILSDENTNYNFVINSLKFYKNKISKMEYLSNIIFNEFLDNKIDIISDEYTERVYSALINNNIYDNNNKSIKGDNFLEIRPDLILEDKINELKQIIFLQMWLGKNLDIYYGDEKGMWGGDIPRNRKAMLWEEEYIYLDESDDLFKYEKIKAKLNEKVIIDEVNKKIYYKVISNDKIFNYYKEIIKLKKELKNSLDTISKIINSNDKDIIILEKKDLKLVINKSSKEKKIILDVNKNSEIIFRNNLKNKEKLNIIDNKTELKLNKYDIVLIKTF</sequence>
<feature type="domain" description="Glycosyl hydrolase family 13 catalytic" evidence="1">
    <location>
        <begin position="148"/>
        <end position="542"/>
    </location>
</feature>
<gene>
    <name evidence="2" type="ORF">EV215_1526</name>
</gene>
<dbReference type="InterPro" id="IPR045857">
    <property type="entry name" value="O16G_dom_2"/>
</dbReference>
<dbReference type="RefSeq" id="WP_134113395.1">
    <property type="nucleotide sequence ID" value="NZ_SOBG01000006.1"/>
</dbReference>
<evidence type="ECO:0000313" key="3">
    <source>
        <dbReference type="Proteomes" id="UP000294678"/>
    </source>
</evidence>
<dbReference type="Gene3D" id="2.60.40.10">
    <property type="entry name" value="Immunoglobulins"/>
    <property type="match status" value="1"/>
</dbReference>
<dbReference type="Proteomes" id="UP000294678">
    <property type="component" value="Unassembled WGS sequence"/>
</dbReference>
<dbReference type="Gene3D" id="3.20.20.80">
    <property type="entry name" value="Glycosidases"/>
    <property type="match status" value="1"/>
</dbReference>
<dbReference type="InterPro" id="IPR014756">
    <property type="entry name" value="Ig_E-set"/>
</dbReference>
<keyword evidence="2" id="KW-0326">Glycosidase</keyword>
<dbReference type="PANTHER" id="PTHR10357">
    <property type="entry name" value="ALPHA-AMYLASE FAMILY MEMBER"/>
    <property type="match status" value="1"/>
</dbReference>
<name>A0AA46I5D9_9FUSO</name>
<evidence type="ECO:0000259" key="1">
    <source>
        <dbReference type="SMART" id="SM00642"/>
    </source>
</evidence>
<proteinExistence type="predicted"/>
<dbReference type="SMART" id="SM00642">
    <property type="entry name" value="Aamy"/>
    <property type="match status" value="1"/>
</dbReference>
<dbReference type="GO" id="GO:0005975">
    <property type="term" value="P:carbohydrate metabolic process"/>
    <property type="evidence" value="ECO:0007669"/>
    <property type="project" value="InterPro"/>
</dbReference>
<dbReference type="InterPro" id="IPR017853">
    <property type="entry name" value="GH"/>
</dbReference>
<dbReference type="SUPFAM" id="SSF81296">
    <property type="entry name" value="E set domains"/>
    <property type="match status" value="1"/>
</dbReference>
<dbReference type="InterPro" id="IPR013783">
    <property type="entry name" value="Ig-like_fold"/>
</dbReference>
<protein>
    <submittedName>
        <fullName evidence="2">Glycosidase</fullName>
    </submittedName>
</protein>
<accession>A0AA46I5D9</accession>
<dbReference type="CDD" id="cd02857">
    <property type="entry name" value="E_set_CDase_PDE_N"/>
    <property type="match status" value="1"/>
</dbReference>
<dbReference type="SUPFAM" id="SSF51445">
    <property type="entry name" value="(Trans)glycosidases"/>
    <property type="match status" value="1"/>
</dbReference>
<reference evidence="2 3" key="1">
    <citation type="submission" date="2019-03" db="EMBL/GenBank/DDBJ databases">
        <title>Genomic Encyclopedia of Type Strains, Phase IV (KMG-IV): sequencing the most valuable type-strain genomes for metagenomic binning, comparative biology and taxonomic classification.</title>
        <authorList>
            <person name="Goeker M."/>
        </authorList>
    </citation>
    <scope>NUCLEOTIDE SEQUENCE [LARGE SCALE GENOMIC DNA]</scope>
    <source>
        <strain evidence="2 3">DSM 100055</strain>
    </source>
</reference>
<dbReference type="InterPro" id="IPR006047">
    <property type="entry name" value="GH13_cat_dom"/>
</dbReference>
<keyword evidence="3" id="KW-1185">Reference proteome</keyword>
<dbReference type="Gene3D" id="3.90.400.10">
    <property type="entry name" value="Oligo-1,6-glucosidase, Domain 2"/>
    <property type="match status" value="1"/>
</dbReference>
<dbReference type="GO" id="GO:0004553">
    <property type="term" value="F:hydrolase activity, hydrolyzing O-glycosyl compounds"/>
    <property type="evidence" value="ECO:0007669"/>
    <property type="project" value="InterPro"/>
</dbReference>
<dbReference type="EMBL" id="SOBG01000006">
    <property type="protein sequence ID" value="TDT69184.1"/>
    <property type="molecule type" value="Genomic_DNA"/>
</dbReference>
<dbReference type="AlphaFoldDB" id="A0AA46I5D9"/>
<dbReference type="Pfam" id="PF02903">
    <property type="entry name" value="Alpha-amylase_N"/>
    <property type="match status" value="1"/>
</dbReference>
<evidence type="ECO:0000313" key="2">
    <source>
        <dbReference type="EMBL" id="TDT69184.1"/>
    </source>
</evidence>
<keyword evidence="2" id="KW-0378">Hydrolase</keyword>
<comment type="caution">
    <text evidence="2">The sequence shown here is derived from an EMBL/GenBank/DDBJ whole genome shotgun (WGS) entry which is preliminary data.</text>
</comment>